<comment type="caution">
    <text evidence="5">The sequence shown here is derived from an EMBL/GenBank/DDBJ whole genome shotgun (WGS) entry which is preliminary data.</text>
</comment>
<evidence type="ECO:0000256" key="2">
    <source>
        <dbReference type="ARBA" id="ARBA00023125"/>
    </source>
</evidence>
<dbReference type="PANTHER" id="PTHR43280:SF2">
    <property type="entry name" value="HTH-TYPE TRANSCRIPTIONAL REGULATOR EXSA"/>
    <property type="match status" value="1"/>
</dbReference>
<dbReference type="InterPro" id="IPR011051">
    <property type="entry name" value="RmlC_Cupin_sf"/>
</dbReference>
<dbReference type="SUPFAM" id="SSF51182">
    <property type="entry name" value="RmlC-like cupins"/>
    <property type="match status" value="1"/>
</dbReference>
<dbReference type="Pfam" id="PF02311">
    <property type="entry name" value="AraC_binding"/>
    <property type="match status" value="1"/>
</dbReference>
<dbReference type="InterPro" id="IPR014710">
    <property type="entry name" value="RmlC-like_jellyroll"/>
</dbReference>
<accession>A0A4V0WPT2</accession>
<evidence type="ECO:0000313" key="6">
    <source>
        <dbReference type="Proteomes" id="UP000290567"/>
    </source>
</evidence>
<evidence type="ECO:0000259" key="4">
    <source>
        <dbReference type="PROSITE" id="PS01124"/>
    </source>
</evidence>
<proteinExistence type="predicted"/>
<dbReference type="EMBL" id="BJCC01000025">
    <property type="protein sequence ID" value="GCF94949.1"/>
    <property type="molecule type" value="Genomic_DNA"/>
</dbReference>
<keyword evidence="6" id="KW-1185">Reference proteome</keyword>
<dbReference type="PANTHER" id="PTHR43280">
    <property type="entry name" value="ARAC-FAMILY TRANSCRIPTIONAL REGULATOR"/>
    <property type="match status" value="1"/>
</dbReference>
<dbReference type="GO" id="GO:0043565">
    <property type="term" value="F:sequence-specific DNA binding"/>
    <property type="evidence" value="ECO:0007669"/>
    <property type="project" value="InterPro"/>
</dbReference>
<gene>
    <name evidence="5" type="primary">ydeC</name>
    <name evidence="5" type="ORF">NRIC_28400</name>
</gene>
<dbReference type="InterPro" id="IPR009057">
    <property type="entry name" value="Homeodomain-like_sf"/>
</dbReference>
<name>A0A4V0WPT2_9ENTE</name>
<dbReference type="PROSITE" id="PS00041">
    <property type="entry name" value="HTH_ARAC_FAMILY_1"/>
    <property type="match status" value="1"/>
</dbReference>
<dbReference type="InterPro" id="IPR018060">
    <property type="entry name" value="HTH_AraC"/>
</dbReference>
<dbReference type="AlphaFoldDB" id="A0A4V0WPT2"/>
<keyword evidence="2" id="KW-0238">DNA-binding</keyword>
<dbReference type="InterPro" id="IPR020449">
    <property type="entry name" value="Tscrpt_reg_AraC-type_HTH"/>
</dbReference>
<organism evidence="5 6">
    <name type="scientific">Enterococcus florum</name>
    <dbReference type="NCBI Taxonomy" id="2480627"/>
    <lineage>
        <taxon>Bacteria</taxon>
        <taxon>Bacillati</taxon>
        <taxon>Bacillota</taxon>
        <taxon>Bacilli</taxon>
        <taxon>Lactobacillales</taxon>
        <taxon>Enterococcaceae</taxon>
        <taxon>Enterococcus</taxon>
    </lineage>
</organism>
<dbReference type="Gene3D" id="2.60.120.10">
    <property type="entry name" value="Jelly Rolls"/>
    <property type="match status" value="1"/>
</dbReference>
<dbReference type="GO" id="GO:0003700">
    <property type="term" value="F:DNA-binding transcription factor activity"/>
    <property type="evidence" value="ECO:0007669"/>
    <property type="project" value="InterPro"/>
</dbReference>
<dbReference type="SUPFAM" id="SSF46689">
    <property type="entry name" value="Homeodomain-like"/>
    <property type="match status" value="2"/>
</dbReference>
<dbReference type="InterPro" id="IPR003313">
    <property type="entry name" value="AraC-bd"/>
</dbReference>
<keyword evidence="3" id="KW-0804">Transcription</keyword>
<dbReference type="RefSeq" id="WP_175580112.1">
    <property type="nucleotide sequence ID" value="NZ_BJCC01000025.1"/>
</dbReference>
<reference evidence="6" key="1">
    <citation type="submission" date="2019-02" db="EMBL/GenBank/DDBJ databases">
        <title>Draft genome sequence of Enterococcus sp. Gos25-1.</title>
        <authorList>
            <person name="Tanaka N."/>
            <person name="Shiwa Y."/>
            <person name="Fujita N."/>
        </authorList>
    </citation>
    <scope>NUCLEOTIDE SEQUENCE [LARGE SCALE GENOMIC DNA]</scope>
    <source>
        <strain evidence="6">Gos25-1</strain>
    </source>
</reference>
<sequence length="275" mass="32172">MINIGADQQESIQYSIEHLPVALHFQRFEKTRGDELPLHWHPEWQVTWISDGELCFLINEEELILDTNHLLILPAKVFHQAKPITNRVRAICFNFLLDFLTEEIVSAYLLSVEFASLTLKVSEEQRHLLQQFQRTETINPLFVLSFITQVLGRVSVSDQQSPSHREDQDLSLFSEMLQFLQANYAHTMTVADLAASGHISKSKCTTLFKRYTTLSPIAYLNEYRLQEARRMLQERNLSITEVSHRVGFNQLSYFVSCFKRKYEKTPLQYQKSYLH</sequence>
<feature type="domain" description="HTH araC/xylS-type" evidence="4">
    <location>
        <begin position="174"/>
        <end position="272"/>
    </location>
</feature>
<dbReference type="SMART" id="SM00342">
    <property type="entry name" value="HTH_ARAC"/>
    <property type="match status" value="1"/>
</dbReference>
<dbReference type="PRINTS" id="PR00032">
    <property type="entry name" value="HTHARAC"/>
</dbReference>
<evidence type="ECO:0000256" key="1">
    <source>
        <dbReference type="ARBA" id="ARBA00023015"/>
    </source>
</evidence>
<dbReference type="InterPro" id="IPR018062">
    <property type="entry name" value="HTH_AraC-typ_CS"/>
</dbReference>
<dbReference type="Proteomes" id="UP000290567">
    <property type="component" value="Unassembled WGS sequence"/>
</dbReference>
<evidence type="ECO:0000256" key="3">
    <source>
        <dbReference type="ARBA" id="ARBA00023163"/>
    </source>
</evidence>
<dbReference type="PROSITE" id="PS01124">
    <property type="entry name" value="HTH_ARAC_FAMILY_2"/>
    <property type="match status" value="1"/>
</dbReference>
<dbReference type="Gene3D" id="1.10.10.60">
    <property type="entry name" value="Homeodomain-like"/>
    <property type="match status" value="2"/>
</dbReference>
<evidence type="ECO:0000313" key="5">
    <source>
        <dbReference type="EMBL" id="GCF94949.1"/>
    </source>
</evidence>
<keyword evidence="1" id="KW-0805">Transcription regulation</keyword>
<dbReference type="Pfam" id="PF12833">
    <property type="entry name" value="HTH_18"/>
    <property type="match status" value="1"/>
</dbReference>
<protein>
    <submittedName>
        <fullName evidence="5">Putative HTH-type transcriptional regulator YdeC</fullName>
    </submittedName>
</protein>